<evidence type="ECO:0000313" key="2">
    <source>
        <dbReference type="Proteomes" id="UP000249661"/>
    </source>
</evidence>
<gene>
    <name evidence="1" type="ORF">BO66DRAFT_473711</name>
</gene>
<organism evidence="1 2">
    <name type="scientific">Aspergillus aculeatinus CBS 121060</name>
    <dbReference type="NCBI Taxonomy" id="1448322"/>
    <lineage>
        <taxon>Eukaryota</taxon>
        <taxon>Fungi</taxon>
        <taxon>Dikarya</taxon>
        <taxon>Ascomycota</taxon>
        <taxon>Pezizomycotina</taxon>
        <taxon>Eurotiomycetes</taxon>
        <taxon>Eurotiomycetidae</taxon>
        <taxon>Eurotiales</taxon>
        <taxon>Aspergillaceae</taxon>
        <taxon>Aspergillus</taxon>
        <taxon>Aspergillus subgen. Circumdati</taxon>
    </lineage>
</organism>
<evidence type="ECO:0000313" key="1">
    <source>
        <dbReference type="EMBL" id="RAH67036.1"/>
    </source>
</evidence>
<protein>
    <submittedName>
        <fullName evidence="1">Uncharacterized protein</fullName>
    </submittedName>
</protein>
<dbReference type="EMBL" id="KZ824977">
    <property type="protein sequence ID" value="RAH67036.1"/>
    <property type="molecule type" value="Genomic_DNA"/>
</dbReference>
<accession>A0ACD1GZY6</accession>
<name>A0ACD1GZY6_9EURO</name>
<keyword evidence="2" id="KW-1185">Reference proteome</keyword>
<dbReference type="Proteomes" id="UP000249661">
    <property type="component" value="Unassembled WGS sequence"/>
</dbReference>
<sequence length="161" mass="17309">MPMTWNEAADAKLLTAILQTINTKLDYPRIAQLMGPECTIYAIQHRLRNLRERARPGPTAADGPPALPSTPTRDSTGGVDPASAHGTPASGPRKRGRPPKVKVEADGSAEAAPVTPKKRGRAKKVKAEEMEEEAPHATTDTTDGSQPVYQSIEDAYMQEAI</sequence>
<reference evidence="1" key="1">
    <citation type="submission" date="2018-02" db="EMBL/GenBank/DDBJ databases">
        <title>The genomes of Aspergillus section Nigri reveals drivers in fungal speciation.</title>
        <authorList>
            <consortium name="DOE Joint Genome Institute"/>
            <person name="Vesth T.C."/>
            <person name="Nybo J."/>
            <person name="Theobald S."/>
            <person name="Brandl J."/>
            <person name="Frisvad J.C."/>
            <person name="Nielsen K.F."/>
            <person name="Lyhne E.K."/>
            <person name="Kogle M.E."/>
            <person name="Kuo A."/>
            <person name="Riley R."/>
            <person name="Clum A."/>
            <person name="Nolan M."/>
            <person name="Lipzen A."/>
            <person name="Salamov A."/>
            <person name="Henrissat B."/>
            <person name="Wiebenga A."/>
            <person name="De vries R.P."/>
            <person name="Grigoriev I.V."/>
            <person name="Mortensen U.H."/>
            <person name="Andersen M.R."/>
            <person name="Baker S.E."/>
        </authorList>
    </citation>
    <scope>NUCLEOTIDE SEQUENCE</scope>
    <source>
        <strain evidence="1">CBS 121060</strain>
    </source>
</reference>
<proteinExistence type="predicted"/>